<dbReference type="EMBL" id="CACVBM020000987">
    <property type="protein sequence ID" value="CAA7025149.1"/>
    <property type="molecule type" value="Genomic_DNA"/>
</dbReference>
<protein>
    <submittedName>
        <fullName evidence="2">Uncharacterized protein</fullName>
    </submittedName>
</protein>
<keyword evidence="3" id="KW-1185">Reference proteome</keyword>
<feature type="compositionally biased region" description="Low complexity" evidence="1">
    <location>
        <begin position="71"/>
        <end position="80"/>
    </location>
</feature>
<comment type="caution">
    <text evidence="2">The sequence shown here is derived from an EMBL/GenBank/DDBJ whole genome shotgun (WGS) entry which is preliminary data.</text>
</comment>
<accession>A0A6D2IJB3</accession>
<gene>
    <name evidence="2" type="ORF">MERR_LOCUS12384</name>
</gene>
<feature type="compositionally biased region" description="Basic and acidic residues" evidence="1">
    <location>
        <begin position="133"/>
        <end position="143"/>
    </location>
</feature>
<dbReference type="AlphaFoldDB" id="A0A6D2IJB3"/>
<evidence type="ECO:0000256" key="1">
    <source>
        <dbReference type="SAM" id="MobiDB-lite"/>
    </source>
</evidence>
<feature type="region of interest" description="Disordered" evidence="1">
    <location>
        <begin position="119"/>
        <end position="157"/>
    </location>
</feature>
<organism evidence="2 3">
    <name type="scientific">Microthlaspi erraticum</name>
    <dbReference type="NCBI Taxonomy" id="1685480"/>
    <lineage>
        <taxon>Eukaryota</taxon>
        <taxon>Viridiplantae</taxon>
        <taxon>Streptophyta</taxon>
        <taxon>Embryophyta</taxon>
        <taxon>Tracheophyta</taxon>
        <taxon>Spermatophyta</taxon>
        <taxon>Magnoliopsida</taxon>
        <taxon>eudicotyledons</taxon>
        <taxon>Gunneridae</taxon>
        <taxon>Pentapetalae</taxon>
        <taxon>rosids</taxon>
        <taxon>malvids</taxon>
        <taxon>Brassicales</taxon>
        <taxon>Brassicaceae</taxon>
        <taxon>Coluteocarpeae</taxon>
        <taxon>Microthlaspi</taxon>
    </lineage>
</organism>
<sequence length="183" mass="20447">MTFLSFSIQLTVRVDVTEGDNADLEWDDEVHDDGVDRIVQLLGEPQEDGNSVEARVKRSPEPMPDKPKAPAKPAGKKNSPQTFRTISEVKDELKEWMADQFRTMTEELVEAIRRGGGEGCVSKVTEQTSEGGSEMHPENRSENIRANTNGHSEEGEDVRYMDVADEDVCCELVGPDWEGRQIP</sequence>
<dbReference type="Proteomes" id="UP000467841">
    <property type="component" value="Unassembled WGS sequence"/>
</dbReference>
<name>A0A6D2IJB3_9BRAS</name>
<feature type="region of interest" description="Disordered" evidence="1">
    <location>
        <begin position="41"/>
        <end position="88"/>
    </location>
</feature>
<reference evidence="2" key="1">
    <citation type="submission" date="2020-01" db="EMBL/GenBank/DDBJ databases">
        <authorList>
            <person name="Mishra B."/>
        </authorList>
    </citation>
    <scope>NUCLEOTIDE SEQUENCE [LARGE SCALE GENOMIC DNA]</scope>
</reference>
<proteinExistence type="predicted"/>
<evidence type="ECO:0000313" key="3">
    <source>
        <dbReference type="Proteomes" id="UP000467841"/>
    </source>
</evidence>
<feature type="compositionally biased region" description="Basic and acidic residues" evidence="1">
    <location>
        <begin position="54"/>
        <end position="68"/>
    </location>
</feature>
<evidence type="ECO:0000313" key="2">
    <source>
        <dbReference type="EMBL" id="CAA7025149.1"/>
    </source>
</evidence>